<evidence type="ECO:0000256" key="5">
    <source>
        <dbReference type="ARBA" id="ARBA00022989"/>
    </source>
</evidence>
<dbReference type="InterPro" id="IPR017475">
    <property type="entry name" value="EPS_sugar_tfrase"/>
</dbReference>
<sequence length="484" mass="53921">MITARAGTDRTDDTFDVFDVEDIEDIANRVVANTRTRQRKSRRPQRDWVVLLVLDLLALVPLALSNSTYVRGLMVSAALTIVLLAAGGLYRPRFHLSVLDELPALTGRFLVAAWAVVLLAAVRHQSFDGFDTLFRSEALMLLLLLGGRAVSMWGIRLVRCRRLSTSRALLLGGGQVAAELTQVLARHPRYGLEVLGYVDDPDRADPVYVAAPRLGDLSGFAETITAAQADLVIVADPDTTEARFNELIREAVGVGRDLVVVPRMHQFHIPSAHPDHIGAIPVVRLRTLRMSGWRWLVKRGIDVAVSSLAIVALSPVLVACAIAVRIEGGPGILFRQQRVGRDGRHFEVLKFRSLRPLDEAESRTTWSIAHDHRVGRVGRLLRRTSLDELPQLWNILRGDMTLVGPRPERPHFVEVFSAEHSLYAHRHRVPAGLTGLAQVSGLRGDTPISERARFDNFYIENWSLWLDLKIVLRTIREVIFAGGR</sequence>
<evidence type="ECO:0000256" key="2">
    <source>
        <dbReference type="ARBA" id="ARBA00006464"/>
    </source>
</evidence>
<evidence type="ECO:0000256" key="1">
    <source>
        <dbReference type="ARBA" id="ARBA00004141"/>
    </source>
</evidence>
<feature type="transmembrane region" description="Helical" evidence="7">
    <location>
        <begin position="102"/>
        <end position="122"/>
    </location>
</feature>
<keyword evidence="3" id="KW-0808">Transferase</keyword>
<evidence type="ECO:0000259" key="8">
    <source>
        <dbReference type="Pfam" id="PF02397"/>
    </source>
</evidence>
<proteinExistence type="inferred from homology"/>
<dbReference type="Pfam" id="PF13727">
    <property type="entry name" value="CoA_binding_3"/>
    <property type="match status" value="1"/>
</dbReference>
<dbReference type="RefSeq" id="WP_202896022.1">
    <property type="nucleotide sequence ID" value="NZ_BAABJL010000055.1"/>
</dbReference>
<dbReference type="InterPro" id="IPR003362">
    <property type="entry name" value="Bact_transf"/>
</dbReference>
<accession>A0A927MM83</accession>
<evidence type="ECO:0000313" key="9">
    <source>
        <dbReference type="EMBL" id="MBE1603245.1"/>
    </source>
</evidence>
<feature type="transmembrane region" description="Helical" evidence="7">
    <location>
        <begin position="138"/>
        <end position="158"/>
    </location>
</feature>
<evidence type="ECO:0000313" key="10">
    <source>
        <dbReference type="Proteomes" id="UP000638648"/>
    </source>
</evidence>
<gene>
    <name evidence="9" type="ORF">HEB94_000093</name>
</gene>
<name>A0A927MM83_9ACTN</name>
<feature type="transmembrane region" description="Helical" evidence="7">
    <location>
        <begin position="70"/>
        <end position="90"/>
    </location>
</feature>
<dbReference type="EMBL" id="JADBEM010000001">
    <property type="protein sequence ID" value="MBE1603245.1"/>
    <property type="molecule type" value="Genomic_DNA"/>
</dbReference>
<feature type="transmembrane region" description="Helical" evidence="7">
    <location>
        <begin position="303"/>
        <end position="324"/>
    </location>
</feature>
<evidence type="ECO:0000256" key="3">
    <source>
        <dbReference type="ARBA" id="ARBA00022679"/>
    </source>
</evidence>
<dbReference type="Pfam" id="PF02397">
    <property type="entry name" value="Bac_transf"/>
    <property type="match status" value="1"/>
</dbReference>
<feature type="transmembrane region" description="Helical" evidence="7">
    <location>
        <begin position="47"/>
        <end position="64"/>
    </location>
</feature>
<comment type="similarity">
    <text evidence="2">Belongs to the bacterial sugar transferase family.</text>
</comment>
<feature type="domain" description="Bacterial sugar transferase" evidence="8">
    <location>
        <begin position="298"/>
        <end position="479"/>
    </location>
</feature>
<dbReference type="NCBIfam" id="TIGR03025">
    <property type="entry name" value="EPS_sugtrans"/>
    <property type="match status" value="1"/>
</dbReference>
<comment type="caution">
    <text evidence="9">The sequence shown here is derived from an EMBL/GenBank/DDBJ whole genome shotgun (WGS) entry which is preliminary data.</text>
</comment>
<evidence type="ECO:0000256" key="6">
    <source>
        <dbReference type="ARBA" id="ARBA00023136"/>
    </source>
</evidence>
<comment type="subcellular location">
    <subcellularLocation>
        <location evidence="1">Membrane</location>
        <topology evidence="1">Multi-pass membrane protein</topology>
    </subcellularLocation>
</comment>
<evidence type="ECO:0000256" key="7">
    <source>
        <dbReference type="SAM" id="Phobius"/>
    </source>
</evidence>
<keyword evidence="10" id="KW-1185">Reference proteome</keyword>
<keyword evidence="4 7" id="KW-0812">Transmembrane</keyword>
<dbReference type="PANTHER" id="PTHR30576">
    <property type="entry name" value="COLANIC BIOSYNTHESIS UDP-GLUCOSE LIPID CARRIER TRANSFERASE"/>
    <property type="match status" value="1"/>
</dbReference>
<dbReference type="GO" id="GO:0016020">
    <property type="term" value="C:membrane"/>
    <property type="evidence" value="ECO:0007669"/>
    <property type="project" value="UniProtKB-SubCell"/>
</dbReference>
<reference evidence="9" key="1">
    <citation type="submission" date="2020-10" db="EMBL/GenBank/DDBJ databases">
        <title>Sequencing the genomes of 1000 actinobacteria strains.</title>
        <authorList>
            <person name="Klenk H.-P."/>
        </authorList>
    </citation>
    <scope>NUCLEOTIDE SEQUENCE</scope>
    <source>
        <strain evidence="9">DSM 45354</strain>
    </source>
</reference>
<dbReference type="PANTHER" id="PTHR30576:SF0">
    <property type="entry name" value="UNDECAPRENYL-PHOSPHATE N-ACETYLGALACTOSAMINYL 1-PHOSPHATE TRANSFERASE-RELATED"/>
    <property type="match status" value="1"/>
</dbReference>
<dbReference type="GO" id="GO:0016780">
    <property type="term" value="F:phosphotransferase activity, for other substituted phosphate groups"/>
    <property type="evidence" value="ECO:0007669"/>
    <property type="project" value="TreeGrafter"/>
</dbReference>
<organism evidence="9 10">
    <name type="scientific">Actinopolymorpha pittospori</name>
    <dbReference type="NCBI Taxonomy" id="648752"/>
    <lineage>
        <taxon>Bacteria</taxon>
        <taxon>Bacillati</taxon>
        <taxon>Actinomycetota</taxon>
        <taxon>Actinomycetes</taxon>
        <taxon>Propionibacteriales</taxon>
        <taxon>Actinopolymorphaceae</taxon>
        <taxon>Actinopolymorpha</taxon>
    </lineage>
</organism>
<keyword evidence="5 7" id="KW-1133">Transmembrane helix</keyword>
<dbReference type="Proteomes" id="UP000638648">
    <property type="component" value="Unassembled WGS sequence"/>
</dbReference>
<dbReference type="Gene3D" id="3.40.50.720">
    <property type="entry name" value="NAD(P)-binding Rossmann-like Domain"/>
    <property type="match status" value="1"/>
</dbReference>
<protein>
    <submittedName>
        <fullName evidence="9">Exopolysaccharide biosynthesis polyprenyl glycosylphosphotransferase</fullName>
    </submittedName>
</protein>
<evidence type="ECO:0000256" key="4">
    <source>
        <dbReference type="ARBA" id="ARBA00022692"/>
    </source>
</evidence>
<keyword evidence="6 7" id="KW-0472">Membrane</keyword>
<dbReference type="AlphaFoldDB" id="A0A927MM83"/>